<proteinExistence type="predicted"/>
<evidence type="ECO:0000313" key="3">
    <source>
        <dbReference type="Proteomes" id="UP001291623"/>
    </source>
</evidence>
<organism evidence="2 3">
    <name type="scientific">Anisodus tanguticus</name>
    <dbReference type="NCBI Taxonomy" id="243964"/>
    <lineage>
        <taxon>Eukaryota</taxon>
        <taxon>Viridiplantae</taxon>
        <taxon>Streptophyta</taxon>
        <taxon>Embryophyta</taxon>
        <taxon>Tracheophyta</taxon>
        <taxon>Spermatophyta</taxon>
        <taxon>Magnoliopsida</taxon>
        <taxon>eudicotyledons</taxon>
        <taxon>Gunneridae</taxon>
        <taxon>Pentapetalae</taxon>
        <taxon>asterids</taxon>
        <taxon>lamiids</taxon>
        <taxon>Solanales</taxon>
        <taxon>Solanaceae</taxon>
        <taxon>Solanoideae</taxon>
        <taxon>Hyoscyameae</taxon>
        <taxon>Anisodus</taxon>
    </lineage>
</organism>
<gene>
    <name evidence="2" type="ORF">RND71_015830</name>
</gene>
<dbReference type="AlphaFoldDB" id="A0AAE1S7U2"/>
<sequence>MEAKYMRNHADDRKMNQSSTEQQKSSLVKRLSIDGSRESTARQPNKGDRDELIRASFLESEREMEVAHSVAAAAGDTEDAAKVIQKMIQKNPDSMNFNVIAISKRVKDDAP</sequence>
<dbReference type="EMBL" id="JAVYJV010000008">
    <property type="protein sequence ID" value="KAK4364472.1"/>
    <property type="molecule type" value="Genomic_DNA"/>
</dbReference>
<feature type="compositionally biased region" description="Polar residues" evidence="1">
    <location>
        <begin position="16"/>
        <end position="26"/>
    </location>
</feature>
<protein>
    <submittedName>
        <fullName evidence="2">Uncharacterized protein</fullName>
    </submittedName>
</protein>
<reference evidence="2" key="1">
    <citation type="submission" date="2023-12" db="EMBL/GenBank/DDBJ databases">
        <title>Genome assembly of Anisodus tanguticus.</title>
        <authorList>
            <person name="Wang Y.-J."/>
        </authorList>
    </citation>
    <scope>NUCLEOTIDE SEQUENCE</scope>
    <source>
        <strain evidence="2">KB-2021</strain>
        <tissue evidence="2">Leaf</tissue>
    </source>
</reference>
<evidence type="ECO:0000256" key="1">
    <source>
        <dbReference type="SAM" id="MobiDB-lite"/>
    </source>
</evidence>
<accession>A0AAE1S7U2</accession>
<name>A0AAE1S7U2_9SOLA</name>
<keyword evidence="3" id="KW-1185">Reference proteome</keyword>
<comment type="caution">
    <text evidence="2">The sequence shown here is derived from an EMBL/GenBank/DDBJ whole genome shotgun (WGS) entry which is preliminary data.</text>
</comment>
<feature type="compositionally biased region" description="Basic and acidic residues" evidence="1">
    <location>
        <begin position="31"/>
        <end position="50"/>
    </location>
</feature>
<dbReference type="Gene3D" id="3.30.1490.420">
    <property type="entry name" value="Ubiquitin carboxyl-terminal hydrolase, domain 2"/>
    <property type="match status" value="1"/>
</dbReference>
<evidence type="ECO:0000313" key="2">
    <source>
        <dbReference type="EMBL" id="KAK4364472.1"/>
    </source>
</evidence>
<feature type="region of interest" description="Disordered" evidence="1">
    <location>
        <begin position="1"/>
        <end position="50"/>
    </location>
</feature>
<feature type="compositionally biased region" description="Basic and acidic residues" evidence="1">
    <location>
        <begin position="1"/>
        <end position="15"/>
    </location>
</feature>
<dbReference type="Proteomes" id="UP001291623">
    <property type="component" value="Unassembled WGS sequence"/>
</dbReference>